<dbReference type="OrthoDB" id="9801263at2"/>
<evidence type="ECO:0000259" key="1">
    <source>
        <dbReference type="PROSITE" id="PS50222"/>
    </source>
</evidence>
<dbReference type="InterPro" id="IPR002048">
    <property type="entry name" value="EF_hand_dom"/>
</dbReference>
<sequence length="381" mass="44043">MLKETDKEYVLFLNKLKNKIVSSQQNAVISVNKELLIFYWEIGNFILDKKKDQSWEKNIINSLSNDLKAAFPEMRGLDEKNIRYMCKFAEEYKDKKFIEEVAAQISWSHNLILMDKITDLNKTISYINKIIENGWSKNVLLNKIALEYGIEEDMFTEGAALHNNIIKIKDRELQDMTEEVVEDYVNENDFDENGSISFKDISSAARSELSIEILKDPYILDLLNFSEKLIERNLEKQLIDHIIKFFIELDKGFAFVGSKYHLPVAGGDYYIDLLFYNLKLRCYVAVDLKIGKFKPEYLGKLSFYLSLIDDSLKKKEDSSAVGIILCKDEDKLIVQYAFKGSVGLGEDTEYMLTKNIPEEFKSILPTVKEIGDGIKNKLLKS</sequence>
<dbReference type="STRING" id="1121326.CLMAG_19800"/>
<comment type="caution">
    <text evidence="2">The sequence shown here is derived from an EMBL/GenBank/DDBJ whole genome shotgun (WGS) entry which is preliminary data.</text>
</comment>
<keyword evidence="3" id="KW-1185">Reference proteome</keyword>
<dbReference type="PANTHER" id="PTHR30547:SF0">
    <property type="entry name" value="BLR8175 PROTEIN"/>
    <property type="match status" value="1"/>
</dbReference>
<dbReference type="PROSITE" id="PS00018">
    <property type="entry name" value="EF_HAND_1"/>
    <property type="match status" value="1"/>
</dbReference>
<dbReference type="GO" id="GO:0003676">
    <property type="term" value="F:nucleic acid binding"/>
    <property type="evidence" value="ECO:0007669"/>
    <property type="project" value="InterPro"/>
</dbReference>
<dbReference type="AlphaFoldDB" id="A0A162T2P1"/>
<feature type="domain" description="EF-hand" evidence="1">
    <location>
        <begin position="176"/>
        <end position="211"/>
    </location>
</feature>
<dbReference type="Pfam" id="PF06250">
    <property type="entry name" value="YhcG_C"/>
    <property type="match status" value="1"/>
</dbReference>
<organism evidence="2 3">
    <name type="scientific">Clostridium magnum DSM 2767</name>
    <dbReference type="NCBI Taxonomy" id="1121326"/>
    <lineage>
        <taxon>Bacteria</taxon>
        <taxon>Bacillati</taxon>
        <taxon>Bacillota</taxon>
        <taxon>Clostridia</taxon>
        <taxon>Eubacteriales</taxon>
        <taxon>Clostridiaceae</taxon>
        <taxon>Clostridium</taxon>
    </lineage>
</organism>
<dbReference type="InterPro" id="IPR053148">
    <property type="entry name" value="PD-DEXK-like_domain"/>
</dbReference>
<protein>
    <recommendedName>
        <fullName evidence="1">EF-hand domain-containing protein</fullName>
    </recommendedName>
</protein>
<dbReference type="PANTHER" id="PTHR30547">
    <property type="entry name" value="UNCHARACTERIZED PROTEIN YHCG-RELATED"/>
    <property type="match status" value="1"/>
</dbReference>
<evidence type="ECO:0000313" key="3">
    <source>
        <dbReference type="Proteomes" id="UP000076603"/>
    </source>
</evidence>
<dbReference type="PATRIC" id="fig|1121326.3.peg.1970"/>
<dbReference type="RefSeq" id="WP_066621465.1">
    <property type="nucleotide sequence ID" value="NZ_FQXL01000004.1"/>
</dbReference>
<gene>
    <name evidence="2" type="ORF">CLMAG_19800</name>
</gene>
<dbReference type="Proteomes" id="UP000076603">
    <property type="component" value="Unassembled WGS sequence"/>
</dbReference>
<accession>A0A162T2P1</accession>
<dbReference type="GO" id="GO:0005509">
    <property type="term" value="F:calcium ion binding"/>
    <property type="evidence" value="ECO:0007669"/>
    <property type="project" value="InterPro"/>
</dbReference>
<reference evidence="2 3" key="1">
    <citation type="submission" date="2016-04" db="EMBL/GenBank/DDBJ databases">
        <title>Genome sequence of Clostridium magnum DSM 2767.</title>
        <authorList>
            <person name="Poehlein A."/>
            <person name="Uhlig R."/>
            <person name="Fischer R."/>
            <person name="Bahl H."/>
            <person name="Daniel R."/>
        </authorList>
    </citation>
    <scope>NUCLEOTIDE SEQUENCE [LARGE SCALE GENOMIC DNA]</scope>
    <source>
        <strain evidence="2 3">DSM 2767</strain>
    </source>
</reference>
<dbReference type="EMBL" id="LWAE01000002">
    <property type="protein sequence ID" value="KZL92171.1"/>
    <property type="molecule type" value="Genomic_DNA"/>
</dbReference>
<dbReference type="InterPro" id="IPR011856">
    <property type="entry name" value="tRNA_endonuc-like_dom_sf"/>
</dbReference>
<dbReference type="InterPro" id="IPR009362">
    <property type="entry name" value="YhcG_C"/>
</dbReference>
<dbReference type="InterPro" id="IPR041527">
    <property type="entry name" value="YhcG_N"/>
</dbReference>
<dbReference type="InterPro" id="IPR018247">
    <property type="entry name" value="EF_Hand_1_Ca_BS"/>
</dbReference>
<name>A0A162T2P1_9CLOT</name>
<dbReference type="Pfam" id="PF17761">
    <property type="entry name" value="DUF1016_N"/>
    <property type="match status" value="1"/>
</dbReference>
<proteinExistence type="predicted"/>
<dbReference type="Gene3D" id="3.40.1350.10">
    <property type="match status" value="1"/>
</dbReference>
<evidence type="ECO:0000313" key="2">
    <source>
        <dbReference type="EMBL" id="KZL92171.1"/>
    </source>
</evidence>
<dbReference type="PROSITE" id="PS50222">
    <property type="entry name" value="EF_HAND_2"/>
    <property type="match status" value="1"/>
</dbReference>